<proteinExistence type="predicted"/>
<keyword evidence="2" id="KW-1185">Reference proteome</keyword>
<evidence type="ECO:0000313" key="3">
    <source>
        <dbReference type="WBParaSite" id="GPUH_0002074101-mRNA-1"/>
    </source>
</evidence>
<evidence type="ECO:0000313" key="1">
    <source>
        <dbReference type="EMBL" id="VDN36630.1"/>
    </source>
</evidence>
<evidence type="ECO:0000313" key="2">
    <source>
        <dbReference type="Proteomes" id="UP000271098"/>
    </source>
</evidence>
<reference evidence="1 2" key="2">
    <citation type="submission" date="2018-11" db="EMBL/GenBank/DDBJ databases">
        <authorList>
            <consortium name="Pathogen Informatics"/>
        </authorList>
    </citation>
    <scope>NUCLEOTIDE SEQUENCE [LARGE SCALE GENOMIC DNA]</scope>
</reference>
<protein>
    <submittedName>
        <fullName evidence="3">ABC transporter permease</fullName>
    </submittedName>
</protein>
<dbReference type="AlphaFoldDB" id="A0A183EIC5"/>
<reference evidence="3" key="1">
    <citation type="submission" date="2016-06" db="UniProtKB">
        <authorList>
            <consortium name="WormBaseParasite"/>
        </authorList>
    </citation>
    <scope>IDENTIFICATION</scope>
</reference>
<name>A0A183EIC5_9BILA</name>
<accession>A0A183EIC5</accession>
<dbReference type="EMBL" id="UYRT01090972">
    <property type="protein sequence ID" value="VDN36630.1"/>
    <property type="molecule type" value="Genomic_DNA"/>
</dbReference>
<sequence length="72" mass="7768">MLLAIGVFVTTHIGIHGNMESAKRNALLARDGRAPLLSRYGKRTFQAPIEDLTGFGNIEEVATPEGSLFIAI</sequence>
<organism evidence="3">
    <name type="scientific">Gongylonema pulchrum</name>
    <dbReference type="NCBI Taxonomy" id="637853"/>
    <lineage>
        <taxon>Eukaryota</taxon>
        <taxon>Metazoa</taxon>
        <taxon>Ecdysozoa</taxon>
        <taxon>Nematoda</taxon>
        <taxon>Chromadorea</taxon>
        <taxon>Rhabditida</taxon>
        <taxon>Spirurina</taxon>
        <taxon>Spiruromorpha</taxon>
        <taxon>Spiruroidea</taxon>
        <taxon>Gongylonematidae</taxon>
        <taxon>Gongylonema</taxon>
    </lineage>
</organism>
<gene>
    <name evidence="1" type="ORF">GPUH_LOCUS20716</name>
</gene>
<dbReference type="Proteomes" id="UP000271098">
    <property type="component" value="Unassembled WGS sequence"/>
</dbReference>
<dbReference type="WBParaSite" id="GPUH_0002074101-mRNA-1">
    <property type="protein sequence ID" value="GPUH_0002074101-mRNA-1"/>
    <property type="gene ID" value="GPUH_0002074101"/>
</dbReference>